<evidence type="ECO:0000256" key="4">
    <source>
        <dbReference type="SAM" id="MobiDB-lite"/>
    </source>
</evidence>
<feature type="domain" description="Glycosyltransferase 61 catalytic" evidence="5">
    <location>
        <begin position="398"/>
        <end position="500"/>
    </location>
</feature>
<comment type="caution">
    <text evidence="6">The sequence shown here is derived from an EMBL/GenBank/DDBJ whole genome shotgun (WGS) entry which is preliminary data.</text>
</comment>
<evidence type="ECO:0000256" key="3">
    <source>
        <dbReference type="ARBA" id="ARBA00023180"/>
    </source>
</evidence>
<dbReference type="InterPro" id="IPR007657">
    <property type="entry name" value="Glycosyltransferase_61"/>
</dbReference>
<keyword evidence="3" id="KW-0325">Glycoprotein</keyword>
<evidence type="ECO:0000256" key="2">
    <source>
        <dbReference type="ARBA" id="ARBA00022679"/>
    </source>
</evidence>
<feature type="compositionally biased region" description="Polar residues" evidence="4">
    <location>
        <begin position="98"/>
        <end position="115"/>
    </location>
</feature>
<keyword evidence="7" id="KW-1185">Reference proteome</keyword>
<dbReference type="EMBL" id="JAEPQZ010000005">
    <property type="protein sequence ID" value="KAG2181116.1"/>
    <property type="molecule type" value="Genomic_DNA"/>
</dbReference>
<dbReference type="GO" id="GO:0016757">
    <property type="term" value="F:glycosyltransferase activity"/>
    <property type="evidence" value="ECO:0007669"/>
    <property type="project" value="UniProtKB-KW"/>
</dbReference>
<gene>
    <name evidence="6" type="ORF">INT43_008698</name>
</gene>
<keyword evidence="1" id="KW-0328">Glycosyltransferase</keyword>
<name>A0A8H7UD17_MORIS</name>
<dbReference type="AlphaFoldDB" id="A0A8H7UD17"/>
<evidence type="ECO:0000313" key="6">
    <source>
        <dbReference type="EMBL" id="KAG2181116.1"/>
    </source>
</evidence>
<organism evidence="6 7">
    <name type="scientific">Mortierella isabellina</name>
    <name type="common">Filamentous fungus</name>
    <name type="synonym">Umbelopsis isabellina</name>
    <dbReference type="NCBI Taxonomy" id="91625"/>
    <lineage>
        <taxon>Eukaryota</taxon>
        <taxon>Fungi</taxon>
        <taxon>Fungi incertae sedis</taxon>
        <taxon>Mucoromycota</taxon>
        <taxon>Mucoromycotina</taxon>
        <taxon>Umbelopsidomycetes</taxon>
        <taxon>Umbelopsidales</taxon>
        <taxon>Umbelopsidaceae</taxon>
        <taxon>Umbelopsis</taxon>
    </lineage>
</organism>
<dbReference type="OrthoDB" id="2330858at2759"/>
<dbReference type="PANTHER" id="PTHR20961">
    <property type="entry name" value="GLYCOSYLTRANSFERASE"/>
    <property type="match status" value="1"/>
</dbReference>
<sequence>MNWTDAQSATNIVQPHKHGHAKDFSPVNQWNSLTNNLNDSQPLYENSTSRPFSYIWRQFEQAESNDISEFCNDRYGIGILDLWKGHLESACKPAGTRQIDSTSPEESASNTNTEVSPMAGSIKPAEFAMMCSTVHLDIPENLCNTRNLLLNVEKLPQTPLNDTLDMFLSPGSLTANCQLKSFVHNVDQWGFGAVRWLQSGLANETVTVNQVHHNTTCDAWVESDLYMVSRYDTGNVYHIHQDLLQAFIGLAALDMNVETTDLVFLDSDDRGIAAARSLWNNLFVGKPHNRPAKPIQNIRQVIHDVQRRTSSPVKNVCFQSATFGFHAGVTLFSREKARSTNCKDSIMLKSFVDWVLYQLDLPLNFDPYAIPGPSFGLDSSKLITPPNTERPSVFTTQKTDLSKKPLVITYLSRNPTSQILSEHQDRVIHNEPQFLEQVQRTLELHFEHKKYDRGLVFRRINPADIPTMEEQIAMARESDVVFGPHGAALIYTSYIPPYGGVVELQHFNRRGNYQFANIAALTGPKIYRRITILDPLQNFQIVGIEDLLMEVVDQVMKKMDG</sequence>
<keyword evidence="2" id="KW-0808">Transferase</keyword>
<dbReference type="Proteomes" id="UP000654370">
    <property type="component" value="Unassembled WGS sequence"/>
</dbReference>
<feature type="compositionally biased region" description="Polar residues" evidence="4">
    <location>
        <begin position="1"/>
        <end position="13"/>
    </location>
</feature>
<proteinExistence type="predicted"/>
<evidence type="ECO:0000259" key="5">
    <source>
        <dbReference type="Pfam" id="PF04577"/>
    </source>
</evidence>
<feature type="region of interest" description="Disordered" evidence="4">
    <location>
        <begin position="1"/>
        <end position="27"/>
    </location>
</feature>
<protein>
    <recommendedName>
        <fullName evidence="5">Glycosyltransferase 61 catalytic domain-containing protein</fullName>
    </recommendedName>
</protein>
<reference evidence="6" key="1">
    <citation type="submission" date="2020-12" db="EMBL/GenBank/DDBJ databases">
        <title>Metabolic potential, ecology and presence of endohyphal bacteria is reflected in genomic diversity of Mucoromycotina.</title>
        <authorList>
            <person name="Muszewska A."/>
            <person name="Okrasinska A."/>
            <person name="Steczkiewicz K."/>
            <person name="Drgas O."/>
            <person name="Orlowska M."/>
            <person name="Perlinska-Lenart U."/>
            <person name="Aleksandrzak-Piekarczyk T."/>
            <person name="Szatraj K."/>
            <person name="Zielenkiewicz U."/>
            <person name="Pilsyk S."/>
            <person name="Malc E."/>
            <person name="Mieczkowski P."/>
            <person name="Kruszewska J.S."/>
            <person name="Biernat P."/>
            <person name="Pawlowska J."/>
        </authorList>
    </citation>
    <scope>NUCLEOTIDE SEQUENCE</scope>
    <source>
        <strain evidence="6">WA0000067209</strain>
    </source>
</reference>
<evidence type="ECO:0000313" key="7">
    <source>
        <dbReference type="Proteomes" id="UP000654370"/>
    </source>
</evidence>
<accession>A0A8H7UD17</accession>
<feature type="region of interest" description="Disordered" evidence="4">
    <location>
        <begin position="94"/>
        <end position="117"/>
    </location>
</feature>
<evidence type="ECO:0000256" key="1">
    <source>
        <dbReference type="ARBA" id="ARBA00022676"/>
    </source>
</evidence>
<dbReference type="InterPro" id="IPR049625">
    <property type="entry name" value="Glyco_transf_61_cat"/>
</dbReference>
<dbReference type="Pfam" id="PF04577">
    <property type="entry name" value="Glyco_transf_61"/>
    <property type="match status" value="1"/>
</dbReference>